<keyword evidence="4" id="KW-1185">Reference proteome</keyword>
<dbReference type="SUPFAM" id="SSF53474">
    <property type="entry name" value="alpha/beta-Hydrolases"/>
    <property type="match status" value="1"/>
</dbReference>
<dbReference type="ESTHER" id="ciosa-h2y6l7">
    <property type="family name" value="Carboxypeptidase_S10"/>
</dbReference>
<dbReference type="InParanoid" id="H2Y6M0"/>
<reference evidence="3" key="3">
    <citation type="submission" date="2025-09" db="UniProtKB">
        <authorList>
            <consortium name="Ensembl"/>
        </authorList>
    </citation>
    <scope>IDENTIFICATION</scope>
</reference>
<dbReference type="GeneTree" id="ENSGT00940000168886"/>
<dbReference type="GO" id="GO:0004185">
    <property type="term" value="F:serine-type carboxypeptidase activity"/>
    <property type="evidence" value="ECO:0007669"/>
    <property type="project" value="UniProtKB-UniRule"/>
</dbReference>
<dbReference type="AlphaFoldDB" id="H2Y6M0"/>
<organism evidence="3 4">
    <name type="scientific">Ciona savignyi</name>
    <name type="common">Pacific transparent sea squirt</name>
    <dbReference type="NCBI Taxonomy" id="51511"/>
    <lineage>
        <taxon>Eukaryota</taxon>
        <taxon>Metazoa</taxon>
        <taxon>Chordata</taxon>
        <taxon>Tunicata</taxon>
        <taxon>Ascidiacea</taxon>
        <taxon>Phlebobranchia</taxon>
        <taxon>Cionidae</taxon>
        <taxon>Ciona</taxon>
    </lineage>
</organism>
<reference evidence="3" key="2">
    <citation type="submission" date="2025-08" db="UniProtKB">
        <authorList>
            <consortium name="Ensembl"/>
        </authorList>
    </citation>
    <scope>IDENTIFICATION</scope>
</reference>
<keyword evidence="2" id="KW-0645">Protease</keyword>
<dbReference type="Proteomes" id="UP000007875">
    <property type="component" value="Unassembled WGS sequence"/>
</dbReference>
<dbReference type="InterPro" id="IPR001563">
    <property type="entry name" value="Peptidase_S10"/>
</dbReference>
<evidence type="ECO:0000313" key="4">
    <source>
        <dbReference type="Proteomes" id="UP000007875"/>
    </source>
</evidence>
<dbReference type="EC" id="3.4.16.-" evidence="2"/>
<dbReference type="InterPro" id="IPR029058">
    <property type="entry name" value="AB_hydrolase_fold"/>
</dbReference>
<evidence type="ECO:0000313" key="3">
    <source>
        <dbReference type="Ensembl" id="ENSCSAVP00000000968.1"/>
    </source>
</evidence>
<comment type="similarity">
    <text evidence="1 2">Belongs to the peptidase S10 family.</text>
</comment>
<name>H2Y6M0_CIOSA</name>
<proteinExistence type="inferred from homology"/>
<feature type="chain" id="PRO_5005134143" description="Carboxypeptidase" evidence="2">
    <location>
        <begin position="22"/>
        <end position="454"/>
    </location>
</feature>
<dbReference type="FunFam" id="3.40.50.1820:FF:000211">
    <property type="entry name" value="Carboxypeptidase"/>
    <property type="match status" value="1"/>
</dbReference>
<sequence>MWLIRTLQVAAFLVLSSQCESKLITSLPGLDSEVGFKQYSDYITVGDTNEKRLFYWYMESQSDPTTDPLVLWLNGGPGCSSFGGLFEELGPFYVRPNITLGRNEYSWNRIANLLFLESPAGVGFSKSTDPKDYRTNDNTTATDSLNFLLKFLQAFPHLKSHDFWMTGESYAGHYIPTLVQKIMEHNSQFPADQINLKGIMIGNPLTYLTINNGGVTDYVYSHNLIANETYQGIKKYCNYSFPSGGGEIFDQAKCNKYSEDSATEMGTINPYDIYVDVCLQGKSSKDAIALMTMLIHIQGYIESKGKLGSPYYPCQDSYTSKYLNDPLVQKAIHADSTSWEDCNMEINIAYSKADVAQSMLPIYTNSILHHGLKVLVYSGDVDSVVPATATRRCINELNLPITSKWRYWTDSDGQVVGGYTEVYDGLTYATVRNAGHEVPSFQPMRAYDMFTRFI</sequence>
<dbReference type="GO" id="GO:0006508">
    <property type="term" value="P:proteolysis"/>
    <property type="evidence" value="ECO:0007669"/>
    <property type="project" value="UniProtKB-KW"/>
</dbReference>
<feature type="signal peptide" evidence="2">
    <location>
        <begin position="1"/>
        <end position="21"/>
    </location>
</feature>
<dbReference type="STRING" id="51511.ENSCSAVP00000000968"/>
<keyword evidence="2" id="KW-0732">Signal</keyword>
<dbReference type="InterPro" id="IPR018202">
    <property type="entry name" value="Ser_caboxypep_ser_AS"/>
</dbReference>
<dbReference type="eggNOG" id="KOG1282">
    <property type="taxonomic scope" value="Eukaryota"/>
</dbReference>
<keyword evidence="2" id="KW-0378">Hydrolase</keyword>
<dbReference type="InterPro" id="IPR033124">
    <property type="entry name" value="Ser_caboxypep_his_AS"/>
</dbReference>
<dbReference type="MEROPS" id="S10.005"/>
<evidence type="ECO:0000256" key="2">
    <source>
        <dbReference type="RuleBase" id="RU361156"/>
    </source>
</evidence>
<dbReference type="Gene3D" id="3.40.50.1820">
    <property type="entry name" value="alpha/beta hydrolase"/>
    <property type="match status" value="1"/>
</dbReference>
<protein>
    <recommendedName>
        <fullName evidence="2">Carboxypeptidase</fullName>
        <ecNumber evidence="2">3.4.16.-</ecNumber>
    </recommendedName>
</protein>
<keyword evidence="2" id="KW-0121">Carboxypeptidase</keyword>
<accession>H2Y6M0</accession>
<dbReference type="HOGENOM" id="CLU_008523_13_3_1"/>
<dbReference type="PRINTS" id="PR00724">
    <property type="entry name" value="CRBOXYPTASEC"/>
</dbReference>
<reference evidence="4" key="1">
    <citation type="submission" date="2003-08" db="EMBL/GenBank/DDBJ databases">
        <authorList>
            <person name="Birren B."/>
            <person name="Nusbaum C."/>
            <person name="Abebe A."/>
            <person name="Abouelleil A."/>
            <person name="Adekoya E."/>
            <person name="Ait-zahra M."/>
            <person name="Allen N."/>
            <person name="Allen T."/>
            <person name="An P."/>
            <person name="Anderson M."/>
            <person name="Anderson S."/>
            <person name="Arachchi H."/>
            <person name="Armbruster J."/>
            <person name="Bachantsang P."/>
            <person name="Baldwin J."/>
            <person name="Barry A."/>
            <person name="Bayul T."/>
            <person name="Blitshsteyn B."/>
            <person name="Bloom T."/>
            <person name="Blye J."/>
            <person name="Boguslavskiy L."/>
            <person name="Borowsky M."/>
            <person name="Boukhgalter B."/>
            <person name="Brunache A."/>
            <person name="Butler J."/>
            <person name="Calixte N."/>
            <person name="Calvo S."/>
            <person name="Camarata J."/>
            <person name="Campo K."/>
            <person name="Chang J."/>
            <person name="Cheshatsang Y."/>
            <person name="Citroen M."/>
            <person name="Collymore A."/>
            <person name="Considine T."/>
            <person name="Cook A."/>
            <person name="Cooke P."/>
            <person name="Corum B."/>
            <person name="Cuomo C."/>
            <person name="David R."/>
            <person name="Dawoe T."/>
            <person name="Degray S."/>
            <person name="Dodge S."/>
            <person name="Dooley K."/>
            <person name="Dorje P."/>
            <person name="Dorjee K."/>
            <person name="Dorris L."/>
            <person name="Duffey N."/>
            <person name="Dupes A."/>
            <person name="Elkins T."/>
            <person name="Engels R."/>
            <person name="Erickson J."/>
            <person name="Farina A."/>
            <person name="Faro S."/>
            <person name="Ferreira P."/>
            <person name="Fischer H."/>
            <person name="Fitzgerald M."/>
            <person name="Foley K."/>
            <person name="Gage D."/>
            <person name="Galagan J."/>
            <person name="Gearin G."/>
            <person name="Gnerre S."/>
            <person name="Gnirke A."/>
            <person name="Goyette A."/>
            <person name="Graham J."/>
            <person name="Grandbois E."/>
            <person name="Gyaltsen K."/>
            <person name="Hafez N."/>
            <person name="Hagopian D."/>
            <person name="Hagos B."/>
            <person name="Hall J."/>
            <person name="Hatcher B."/>
            <person name="Heller A."/>
            <person name="Higgins H."/>
            <person name="Honan T."/>
            <person name="Horn A."/>
            <person name="Houde N."/>
            <person name="Hughes L."/>
            <person name="Hulme W."/>
            <person name="Husby E."/>
            <person name="Iliev I."/>
            <person name="Jaffe D."/>
            <person name="Jones C."/>
            <person name="Kamal M."/>
            <person name="Kamat A."/>
            <person name="Kamvysselis M."/>
            <person name="Karlsson E."/>
            <person name="Kells C."/>
            <person name="Kieu A."/>
            <person name="Kisner P."/>
            <person name="Kodira C."/>
            <person name="Kulbokas E."/>
            <person name="Labutti K."/>
            <person name="Lama D."/>
            <person name="Landers T."/>
            <person name="Leger J."/>
            <person name="Levine S."/>
            <person name="Lewis D."/>
            <person name="Lewis T."/>
            <person name="Lindblad-toh K."/>
            <person name="Liu X."/>
            <person name="Lokyitsang T."/>
            <person name="Lokyitsang Y."/>
            <person name="Lucien O."/>
            <person name="Lui A."/>
            <person name="Ma L.J."/>
            <person name="Mabbitt R."/>
            <person name="Macdonald J."/>
            <person name="Maclean C."/>
            <person name="Major J."/>
            <person name="Manning J."/>
            <person name="Marabella R."/>
            <person name="Maru K."/>
            <person name="Matthews C."/>
            <person name="Mauceli E."/>
            <person name="Mccarthy M."/>
            <person name="Mcdonough S."/>
            <person name="Mcghee T."/>
            <person name="Meldrim J."/>
            <person name="Meneus L."/>
            <person name="Mesirov J."/>
            <person name="Mihalev A."/>
            <person name="Mihova T."/>
            <person name="Mikkelsen T."/>
            <person name="Mlenga V."/>
            <person name="Moru K."/>
            <person name="Mozes J."/>
            <person name="Mulrain L."/>
            <person name="Munson G."/>
            <person name="Naylor J."/>
            <person name="Newes C."/>
            <person name="Nguyen C."/>
            <person name="Nguyen N."/>
            <person name="Nguyen T."/>
            <person name="Nicol R."/>
            <person name="Nielsen C."/>
            <person name="Nizzari M."/>
            <person name="Norbu C."/>
            <person name="Norbu N."/>
            <person name="O'donnell P."/>
            <person name="Okoawo O."/>
            <person name="O'leary S."/>
            <person name="Omotosho B."/>
            <person name="O'neill K."/>
            <person name="Osman S."/>
            <person name="Parker S."/>
            <person name="Perrin D."/>
            <person name="Phunkhang P."/>
            <person name="Piqani B."/>
            <person name="Purcell S."/>
            <person name="Rachupka T."/>
            <person name="Ramasamy U."/>
            <person name="Rameau R."/>
            <person name="Ray V."/>
            <person name="Raymond C."/>
            <person name="Retta R."/>
            <person name="Richardson S."/>
            <person name="Rise C."/>
            <person name="Rodriguez J."/>
            <person name="Rogers J."/>
            <person name="Rogov P."/>
            <person name="Rutman M."/>
            <person name="Schupbach R."/>
            <person name="Seaman C."/>
            <person name="Settipalli S."/>
            <person name="Sharpe T."/>
            <person name="Sheridan J."/>
            <person name="Sherpa N."/>
            <person name="Shi J."/>
            <person name="Smirnov S."/>
            <person name="Smith C."/>
            <person name="Sougnez C."/>
            <person name="Spencer B."/>
            <person name="Stalker J."/>
            <person name="Stange-thomann N."/>
            <person name="Stavropoulos S."/>
            <person name="Stetson K."/>
            <person name="Stone C."/>
            <person name="Stone S."/>
            <person name="Stubbs M."/>
            <person name="Talamas J."/>
            <person name="Tchuinga P."/>
            <person name="Tenzing P."/>
            <person name="Tesfaye S."/>
            <person name="Theodore J."/>
            <person name="Thoulutsang Y."/>
            <person name="Topham K."/>
            <person name="Towey S."/>
            <person name="Tsamla T."/>
            <person name="Tsomo N."/>
            <person name="Vallee D."/>
            <person name="Vassiliev H."/>
            <person name="Venkataraman V."/>
            <person name="Vinson J."/>
            <person name="Vo A."/>
            <person name="Wade C."/>
            <person name="Wang S."/>
            <person name="Wangchuk T."/>
            <person name="Wangdi T."/>
            <person name="Whittaker C."/>
            <person name="Wilkinson J."/>
            <person name="Wu Y."/>
            <person name="Wyman D."/>
            <person name="Yadav S."/>
            <person name="Yang S."/>
            <person name="Yang X."/>
            <person name="Yeager S."/>
            <person name="Yee E."/>
            <person name="Young G."/>
            <person name="Zainoun J."/>
            <person name="Zembeck L."/>
            <person name="Zimmer A."/>
            <person name="Zody M."/>
            <person name="Lander E."/>
        </authorList>
    </citation>
    <scope>NUCLEOTIDE SEQUENCE [LARGE SCALE GENOMIC DNA]</scope>
</reference>
<dbReference type="Pfam" id="PF00450">
    <property type="entry name" value="Peptidase_S10"/>
    <property type="match status" value="1"/>
</dbReference>
<dbReference type="PANTHER" id="PTHR11802:SF201">
    <property type="entry name" value="CARBOXYPEPTIDASE"/>
    <property type="match status" value="1"/>
</dbReference>
<dbReference type="PANTHER" id="PTHR11802">
    <property type="entry name" value="SERINE PROTEASE FAMILY S10 SERINE CARBOXYPEPTIDASE"/>
    <property type="match status" value="1"/>
</dbReference>
<dbReference type="PROSITE" id="PS00560">
    <property type="entry name" value="CARBOXYPEPT_SER_HIS"/>
    <property type="match status" value="1"/>
</dbReference>
<dbReference type="PROSITE" id="PS00131">
    <property type="entry name" value="CARBOXYPEPT_SER_SER"/>
    <property type="match status" value="1"/>
</dbReference>
<evidence type="ECO:0000256" key="1">
    <source>
        <dbReference type="ARBA" id="ARBA00009431"/>
    </source>
</evidence>
<dbReference type="OMA" id="PIKTEWH"/>
<dbReference type="Ensembl" id="ENSCSAVT00000000978.1">
    <property type="protein sequence ID" value="ENSCSAVP00000000968.1"/>
    <property type="gene ID" value="ENSCSAVG00000000540.1"/>
</dbReference>